<dbReference type="InterPro" id="IPR009581">
    <property type="entry name" value="FAM20_C"/>
</dbReference>
<organism evidence="11 12">
    <name type="scientific">Clunio marinus</name>
    <dbReference type="NCBI Taxonomy" id="568069"/>
    <lineage>
        <taxon>Eukaryota</taxon>
        <taxon>Metazoa</taxon>
        <taxon>Ecdysozoa</taxon>
        <taxon>Arthropoda</taxon>
        <taxon>Hexapoda</taxon>
        <taxon>Insecta</taxon>
        <taxon>Pterygota</taxon>
        <taxon>Neoptera</taxon>
        <taxon>Endopterygota</taxon>
        <taxon>Diptera</taxon>
        <taxon>Nematocera</taxon>
        <taxon>Chironomoidea</taxon>
        <taxon>Chironomidae</taxon>
        <taxon>Clunio</taxon>
    </lineage>
</organism>
<feature type="non-terminal residue" evidence="11">
    <location>
        <position position="1"/>
    </location>
</feature>
<dbReference type="Proteomes" id="UP000183832">
    <property type="component" value="Unassembled WGS sequence"/>
</dbReference>
<feature type="domain" description="CUB" evidence="10">
    <location>
        <begin position="237"/>
        <end position="353"/>
    </location>
</feature>
<proteinExistence type="inferred from homology"/>
<evidence type="ECO:0000256" key="3">
    <source>
        <dbReference type="ARBA" id="ARBA00023034"/>
    </source>
</evidence>
<keyword evidence="8" id="KW-0464">Manganese</keyword>
<reference evidence="11 12" key="1">
    <citation type="submission" date="2015-04" db="EMBL/GenBank/DDBJ databases">
        <authorList>
            <person name="Syromyatnikov M.Y."/>
            <person name="Popov V.N."/>
        </authorList>
    </citation>
    <scope>NUCLEOTIDE SEQUENCE [LARGE SCALE GENOMIC DNA]</scope>
</reference>
<dbReference type="GO" id="GO:0046872">
    <property type="term" value="F:metal ion binding"/>
    <property type="evidence" value="ECO:0007669"/>
    <property type="project" value="UniProtKB-KW"/>
</dbReference>
<feature type="binding site" evidence="7">
    <location>
        <position position="745"/>
    </location>
    <ligand>
        <name>ATP</name>
        <dbReference type="ChEBI" id="CHEBI:30616"/>
    </ligand>
</feature>
<comment type="caution">
    <text evidence="9">Lacks conserved residue(s) required for the propagation of feature annotation.</text>
</comment>
<keyword evidence="8" id="KW-0479">Metal-binding</keyword>
<evidence type="ECO:0000256" key="4">
    <source>
        <dbReference type="ARBA" id="ARBA00023157"/>
    </source>
</evidence>
<dbReference type="STRING" id="568069.A0A1J1HYN1"/>
<feature type="binding site" evidence="7">
    <location>
        <position position="755"/>
    </location>
    <ligand>
        <name>ATP</name>
        <dbReference type="ChEBI" id="CHEBI:30616"/>
    </ligand>
</feature>
<evidence type="ECO:0000313" key="12">
    <source>
        <dbReference type="Proteomes" id="UP000183832"/>
    </source>
</evidence>
<feature type="binding site" evidence="8">
    <location>
        <position position="594"/>
    </location>
    <ligand>
        <name>Mn(2+)</name>
        <dbReference type="ChEBI" id="CHEBI:29035"/>
    </ligand>
</feature>
<dbReference type="GO" id="GO:0016773">
    <property type="term" value="F:phosphotransferase activity, alcohol group as acceptor"/>
    <property type="evidence" value="ECO:0007669"/>
    <property type="project" value="TreeGrafter"/>
</dbReference>
<dbReference type="InterPro" id="IPR035914">
    <property type="entry name" value="Sperma_CUB_dom_sf"/>
</dbReference>
<evidence type="ECO:0000256" key="7">
    <source>
        <dbReference type="PIRSR" id="PIRSR624869-2"/>
    </source>
</evidence>
<comment type="cofactor">
    <cofactor evidence="8">
        <name>Mn(2+)</name>
        <dbReference type="ChEBI" id="CHEBI:29035"/>
    </cofactor>
</comment>
<keyword evidence="7" id="KW-0547">Nucleotide-binding</keyword>
<dbReference type="SUPFAM" id="SSF49854">
    <property type="entry name" value="Spermadhesin, CUB domain"/>
    <property type="match status" value="1"/>
</dbReference>
<feature type="binding site" evidence="8">
    <location>
        <position position="755"/>
    </location>
    <ligand>
        <name>Mn(2+)</name>
        <dbReference type="ChEBI" id="CHEBI:29035"/>
    </ligand>
</feature>
<sequence length="845" mass="96653">TGGSEKLIKSVKLFTKFNDIDNNNRFLYNTTGQGIEKYLNYKDVYGLRYSPSENPIKKHSNEDELLSLQSTAPNMNDNETKTTNEELLSSSVESEILVQSESNVVTSSQNFENANSFTFEQIEEFTDESKNHIMRPNHRVEYALGFLAEKLKKLIKFSKDKSQPESELTPHLTTLGRFLNLFTLIQFENIPCLTAKKPLRQFSGTCYSEANCLNLGGIIIDRCANDFGVCCVFKGGCNSVTQQNVTYFESPNFPLGSRANLGTCTLTLLVARNVKQVLVEFLFFELLPPIDGNCLEDRFVVLGQATNNIIPEICGLATGQHIFIDVEDSERILFNVLTQTKADRAFSIKITQLKNNLAPQGCLQYHTNKNGIIKSFNYDDHSRIQLLRRPSYFNNLNYSICIKRAVGHCKIIYTNELKGKEDLFELRNLDENGNILSGEGNAGAEIFSTINKGYQIKVDTDNVIEPDFSLPENLFDKSNIKTIYKNKNPKYDRIKSKILKNFIPCDAKERNYSELWEEVNSWVNNNEIYGQYDQSMCQALKALENVTIIAATNSHRGTQLKLDLLIEGNQTVFFKPAWYDRHQIIEGPIYSGKDRHNSEIIAFYLGALLDIRWTPIAVGRSINLKDVWTVGDKELQESMLVKKNESRLCLYGKCYYCKKSEVVCGNRTHFIEGVILFKIPGPLVKQKSPWQRTYKEGKKALWQKKSEDNYCNLVKEKLSNSRILDLIDAAIFDFLIQNGDRHHYETRMNRVVLIDNGKGFGNPYDDFIDILAPLYQCCIIRKTTYSRLLVFTGGSLTEILKQLTKNDLLYPILTESHFAALERRLLITFSVIEFCRNLHGNQIFR</sequence>
<dbReference type="InterPro" id="IPR058698">
    <property type="entry name" value="CUB_metazoa"/>
</dbReference>
<keyword evidence="5" id="KW-0325">Glycoprotein</keyword>
<keyword evidence="3" id="KW-0333">Golgi apparatus</keyword>
<comment type="similarity">
    <text evidence="2">Belongs to the FAM20 family.</text>
</comment>
<comment type="subcellular location">
    <subcellularLocation>
        <location evidence="1">Golgi apparatus</location>
    </subcellularLocation>
</comment>
<dbReference type="Pfam" id="PF06702">
    <property type="entry name" value="Fam20C"/>
    <property type="match status" value="1"/>
</dbReference>
<feature type="binding site" evidence="7">
    <location>
        <position position="559"/>
    </location>
    <ligand>
        <name>ATP</name>
        <dbReference type="ChEBI" id="CHEBI:30616"/>
    </ligand>
</feature>
<dbReference type="OrthoDB" id="8583677at2759"/>
<evidence type="ECO:0000256" key="6">
    <source>
        <dbReference type="PIRSR" id="PIRSR624869-1"/>
    </source>
</evidence>
<evidence type="ECO:0000256" key="9">
    <source>
        <dbReference type="PROSITE-ProRule" id="PRU00059"/>
    </source>
</evidence>
<dbReference type="Pfam" id="PF26080">
    <property type="entry name" value="CUB_animal"/>
    <property type="match status" value="1"/>
</dbReference>
<evidence type="ECO:0000313" key="11">
    <source>
        <dbReference type="EMBL" id="CRK92436.1"/>
    </source>
</evidence>
<dbReference type="EMBL" id="CVRI01000028">
    <property type="protein sequence ID" value="CRK92436.1"/>
    <property type="molecule type" value="Genomic_DNA"/>
</dbReference>
<dbReference type="PANTHER" id="PTHR12450">
    <property type="entry name" value="DENTIN MATRIX PROTEIN 4 PROTEIN FAM20"/>
    <property type="match status" value="1"/>
</dbReference>
<evidence type="ECO:0000259" key="10">
    <source>
        <dbReference type="PROSITE" id="PS01180"/>
    </source>
</evidence>
<dbReference type="GO" id="GO:0005794">
    <property type="term" value="C:Golgi apparatus"/>
    <property type="evidence" value="ECO:0007669"/>
    <property type="project" value="UniProtKB-SubCell"/>
</dbReference>
<dbReference type="InterPro" id="IPR000859">
    <property type="entry name" value="CUB_dom"/>
</dbReference>
<evidence type="ECO:0000256" key="5">
    <source>
        <dbReference type="ARBA" id="ARBA00023180"/>
    </source>
</evidence>
<keyword evidence="12" id="KW-1185">Reference proteome</keyword>
<name>A0A1J1HYN1_9DIPT</name>
<dbReference type="GO" id="GO:0005524">
    <property type="term" value="F:ATP binding"/>
    <property type="evidence" value="ECO:0007669"/>
    <property type="project" value="UniProtKB-KW"/>
</dbReference>
<protein>
    <submittedName>
        <fullName evidence="11">CLUMA_CG006003, isoform A</fullName>
    </submittedName>
</protein>
<accession>A0A1J1HYN1</accession>
<evidence type="ECO:0000256" key="2">
    <source>
        <dbReference type="ARBA" id="ARBA00006557"/>
    </source>
</evidence>
<keyword evidence="7" id="KW-0067">ATP-binding</keyword>
<gene>
    <name evidence="11" type="ORF">CLUMA_CG006003</name>
</gene>
<feature type="binding site" evidence="7">
    <location>
        <position position="575"/>
    </location>
    <ligand>
        <name>ATP</name>
        <dbReference type="ChEBI" id="CHEBI:30616"/>
    </ligand>
</feature>
<feature type="disulfide bond" evidence="9">
    <location>
        <begin position="237"/>
        <end position="264"/>
    </location>
</feature>
<keyword evidence="4 9" id="KW-1015">Disulfide bond</keyword>
<feature type="active site" evidence="6">
    <location>
        <position position="740"/>
    </location>
</feature>
<dbReference type="AlphaFoldDB" id="A0A1J1HYN1"/>
<dbReference type="PROSITE" id="PS01180">
    <property type="entry name" value="CUB"/>
    <property type="match status" value="1"/>
</dbReference>
<dbReference type="InterPro" id="IPR024869">
    <property type="entry name" value="FAM20"/>
</dbReference>
<evidence type="ECO:0000256" key="1">
    <source>
        <dbReference type="ARBA" id="ARBA00004555"/>
    </source>
</evidence>
<dbReference type="PANTHER" id="PTHR12450:SF14">
    <property type="entry name" value="GLYCOSAMINOGLYCAN XYLOSYLKINASE"/>
    <property type="match status" value="1"/>
</dbReference>
<evidence type="ECO:0000256" key="8">
    <source>
        <dbReference type="PIRSR" id="PIRSR624869-3"/>
    </source>
</evidence>